<evidence type="ECO:0000259" key="2">
    <source>
        <dbReference type="PROSITE" id="PS50112"/>
    </source>
</evidence>
<keyword evidence="1" id="KW-0472">Membrane</keyword>
<dbReference type="SUPFAM" id="SSF141868">
    <property type="entry name" value="EAL domain-like"/>
    <property type="match status" value="1"/>
</dbReference>
<dbReference type="SMART" id="SM00086">
    <property type="entry name" value="PAC"/>
    <property type="match status" value="3"/>
</dbReference>
<feature type="transmembrane region" description="Helical" evidence="1">
    <location>
        <begin position="142"/>
        <end position="162"/>
    </location>
</feature>
<dbReference type="EMBL" id="MTBD01000009">
    <property type="protein sequence ID" value="PRP71719.1"/>
    <property type="molecule type" value="Genomic_DNA"/>
</dbReference>
<feature type="transmembrane region" description="Helical" evidence="1">
    <location>
        <begin position="109"/>
        <end position="130"/>
    </location>
</feature>
<dbReference type="InterPro" id="IPR043128">
    <property type="entry name" value="Rev_trsase/Diguanyl_cyclase"/>
</dbReference>
<dbReference type="RefSeq" id="WP_223253400.1">
    <property type="nucleotide sequence ID" value="NZ_MTBD01000009.1"/>
</dbReference>
<dbReference type="Gene3D" id="3.20.20.450">
    <property type="entry name" value="EAL domain"/>
    <property type="match status" value="1"/>
</dbReference>
<evidence type="ECO:0000259" key="5">
    <source>
        <dbReference type="PROSITE" id="PS50887"/>
    </source>
</evidence>
<feature type="domain" description="PAS" evidence="2">
    <location>
        <begin position="284"/>
        <end position="352"/>
    </location>
</feature>
<dbReference type="NCBIfam" id="TIGR00254">
    <property type="entry name" value="GGDEF"/>
    <property type="match status" value="1"/>
</dbReference>
<dbReference type="PROSITE" id="PS50113">
    <property type="entry name" value="PAC"/>
    <property type="match status" value="1"/>
</dbReference>
<reference evidence="6 7" key="1">
    <citation type="submission" date="2017-01" db="EMBL/GenBank/DDBJ databases">
        <title>New insights into the genetic diversity of Chromobacterium isolated from tropical freshwater lake.</title>
        <authorList>
            <person name="Santos A.B."/>
            <person name="Nascimento A.M."/>
            <person name="Da Silva P.C."/>
        </authorList>
    </citation>
    <scope>NUCLEOTIDE SEQUENCE [LARGE SCALE GENOMIC DNA]</scope>
    <source>
        <strain evidence="6 7">56AF</strain>
    </source>
</reference>
<feature type="domain" description="PAC" evidence="3">
    <location>
        <begin position="599"/>
        <end position="651"/>
    </location>
</feature>
<dbReference type="PROSITE" id="PS50887">
    <property type="entry name" value="GGDEF"/>
    <property type="match status" value="1"/>
</dbReference>
<dbReference type="SUPFAM" id="SSF55785">
    <property type="entry name" value="PYP-like sensor domain (PAS domain)"/>
    <property type="match status" value="3"/>
</dbReference>
<evidence type="ECO:0000313" key="6">
    <source>
        <dbReference type="EMBL" id="PRP71719.1"/>
    </source>
</evidence>
<comment type="caution">
    <text evidence="6">The sequence shown here is derived from an EMBL/GenBank/DDBJ whole genome shotgun (WGS) entry which is preliminary data.</text>
</comment>
<proteinExistence type="predicted"/>
<dbReference type="SMART" id="SM00267">
    <property type="entry name" value="GGDEF"/>
    <property type="match status" value="1"/>
</dbReference>
<dbReference type="SMART" id="SM00052">
    <property type="entry name" value="EAL"/>
    <property type="match status" value="1"/>
</dbReference>
<dbReference type="InterPro" id="IPR000700">
    <property type="entry name" value="PAS-assoc_C"/>
</dbReference>
<dbReference type="InterPro" id="IPR000160">
    <property type="entry name" value="GGDEF_dom"/>
</dbReference>
<feature type="domain" description="EAL" evidence="4">
    <location>
        <begin position="825"/>
        <end position="1079"/>
    </location>
</feature>
<dbReference type="InterPro" id="IPR029787">
    <property type="entry name" value="Nucleotide_cyclase"/>
</dbReference>
<dbReference type="SMART" id="SM00091">
    <property type="entry name" value="PAS"/>
    <property type="match status" value="3"/>
</dbReference>
<dbReference type="Pfam" id="PF13426">
    <property type="entry name" value="PAS_9"/>
    <property type="match status" value="2"/>
</dbReference>
<dbReference type="InterPro" id="IPR052155">
    <property type="entry name" value="Biofilm_reg_signaling"/>
</dbReference>
<name>A0A2S9X7M9_9NEIS</name>
<feature type="transmembrane region" description="Helical" evidence="1">
    <location>
        <begin position="65"/>
        <end position="88"/>
    </location>
</feature>
<dbReference type="Gene3D" id="3.30.450.20">
    <property type="entry name" value="PAS domain"/>
    <property type="match status" value="3"/>
</dbReference>
<dbReference type="InterPro" id="IPR000014">
    <property type="entry name" value="PAS"/>
</dbReference>
<evidence type="ECO:0000256" key="1">
    <source>
        <dbReference type="SAM" id="Phobius"/>
    </source>
</evidence>
<dbReference type="CDD" id="cd01949">
    <property type="entry name" value="GGDEF"/>
    <property type="match status" value="1"/>
</dbReference>
<feature type="domain" description="GGDEF" evidence="5">
    <location>
        <begin position="683"/>
        <end position="816"/>
    </location>
</feature>
<keyword evidence="1" id="KW-1133">Transmembrane helix</keyword>
<dbReference type="InterPro" id="IPR035919">
    <property type="entry name" value="EAL_sf"/>
</dbReference>
<dbReference type="Pfam" id="PF08448">
    <property type="entry name" value="PAS_4"/>
    <property type="match status" value="1"/>
</dbReference>
<dbReference type="InterPro" id="IPR001610">
    <property type="entry name" value="PAC"/>
</dbReference>
<accession>A0A2S9X7M9</accession>
<protein>
    <submittedName>
        <fullName evidence="6">GGDEF domain-containing protein</fullName>
    </submittedName>
</protein>
<feature type="domain" description="PAS" evidence="2">
    <location>
        <begin position="429"/>
        <end position="478"/>
    </location>
</feature>
<feature type="transmembrane region" description="Helical" evidence="1">
    <location>
        <begin position="204"/>
        <end position="234"/>
    </location>
</feature>
<dbReference type="CDD" id="cd00130">
    <property type="entry name" value="PAS"/>
    <property type="match status" value="3"/>
</dbReference>
<organism evidence="6 7">
    <name type="scientific">Chromobacterium amazonense</name>
    <dbReference type="NCBI Taxonomy" id="1382803"/>
    <lineage>
        <taxon>Bacteria</taxon>
        <taxon>Pseudomonadati</taxon>
        <taxon>Pseudomonadota</taxon>
        <taxon>Betaproteobacteria</taxon>
        <taxon>Neisseriales</taxon>
        <taxon>Chromobacteriaceae</taxon>
        <taxon>Chromobacterium</taxon>
    </lineage>
</organism>
<dbReference type="InterPro" id="IPR001633">
    <property type="entry name" value="EAL_dom"/>
</dbReference>
<dbReference type="Proteomes" id="UP000239469">
    <property type="component" value="Unassembled WGS sequence"/>
</dbReference>
<dbReference type="AlphaFoldDB" id="A0A2S9X7M9"/>
<dbReference type="InterPro" id="IPR013656">
    <property type="entry name" value="PAS_4"/>
</dbReference>
<gene>
    <name evidence="6" type="ORF">BUE93_05395</name>
</gene>
<dbReference type="PROSITE" id="PS50883">
    <property type="entry name" value="EAL"/>
    <property type="match status" value="1"/>
</dbReference>
<evidence type="ECO:0000259" key="3">
    <source>
        <dbReference type="PROSITE" id="PS50113"/>
    </source>
</evidence>
<dbReference type="Gene3D" id="3.30.70.270">
    <property type="match status" value="1"/>
</dbReference>
<dbReference type="FunFam" id="3.20.20.450:FF:000001">
    <property type="entry name" value="Cyclic di-GMP phosphodiesterase yahA"/>
    <property type="match status" value="1"/>
</dbReference>
<keyword evidence="1" id="KW-0812">Transmembrane</keyword>
<evidence type="ECO:0000313" key="7">
    <source>
        <dbReference type="Proteomes" id="UP000239469"/>
    </source>
</evidence>
<dbReference type="PROSITE" id="PS50112">
    <property type="entry name" value="PAS"/>
    <property type="match status" value="3"/>
</dbReference>
<dbReference type="Pfam" id="PF00990">
    <property type="entry name" value="GGDEF"/>
    <property type="match status" value="1"/>
</dbReference>
<dbReference type="InterPro" id="IPR035965">
    <property type="entry name" value="PAS-like_dom_sf"/>
</dbReference>
<dbReference type="SUPFAM" id="SSF55073">
    <property type="entry name" value="Nucleotide cyclase"/>
    <property type="match status" value="1"/>
</dbReference>
<dbReference type="CDD" id="cd01948">
    <property type="entry name" value="EAL"/>
    <property type="match status" value="1"/>
</dbReference>
<evidence type="ECO:0000259" key="4">
    <source>
        <dbReference type="PROSITE" id="PS50883"/>
    </source>
</evidence>
<dbReference type="NCBIfam" id="TIGR00229">
    <property type="entry name" value="sensory_box"/>
    <property type="match status" value="3"/>
</dbReference>
<feature type="domain" description="PAS" evidence="2">
    <location>
        <begin position="529"/>
        <end position="593"/>
    </location>
</feature>
<dbReference type="Pfam" id="PF00563">
    <property type="entry name" value="EAL"/>
    <property type="match status" value="1"/>
</dbReference>
<sequence>MRTTQRVEEGLVFLGFVCGVALWPRSPQAALTLASFLPHGLFAWQQLARGARRGWWWPLAALLPALWLMPSLWGMLLAGSLYLIPSGLRLGRLTAWRPRPATPNQLRDLLLALIVYPAPLAALPLGVYVWSAGGGHHLAWPWVWQGWAALASALFLCVPLAWPSPHAASWTVRLEQGLILALVALEAGLLQSSEINLNIPNQLLFFPFILWAACRTGLGGAALTAGAVAVSLSLASAGSGAASHAIIGHVSTDLLLALALNVSGLLVAILMDGHRADEAALKTFRARIDSLVNNSPTMMSLKDMDGRYLLVNAAYARRVGVSPGDLTGKRPEDVFDLDDARQICEQDQQVLNLLAPRQFEEHFVLNGVETYLLASKFPLFDADGRPAGVGSVDTDITQSKREQRAKREAEERYLALVEQSLVGIYIMQDERLVYANPKLAEIMGHAPEDMVGMTMAQLLVPGEAVRLRQQLLRRFRENIAVMHYSTRGLRKDGVVVDMEVHSRLFELDGRKAVIGVVMDISDRLLADTNLRLAAKVFENSAEGILILDSNARIIAVNDAFTRITGYAEKEALGKPSRIFGLGEQEREAMREALAGSGHWQGEMQDRRKNGEWYPAELSISALRDEDDELCNYVAVFSDITQRKEAEARLQFLANHDPLTRLPNRSSLTAQLDEALARMASQGGQLAVMFIDLDRFKLINDSFGHQAGDLLLCEIALRLARVVGERGMLARLGGDEFTLLMSGFDSHTELGDVAADILTELGRPLSLEAHEVFITGSIGISVFPHDGEDAQTLLKNADVAMYRAKDSGKNTYQFFDAGMNTQTFERLLLENGLRMALERGEFELHYQPQLAADSRALQGAEVLLRWRHPQLGLVPPVRFIALAEETGLIKPIGDWVLAEACRQLAAWDRQGLAVPRLAVNLSPRQFGQPSLPAKVAGALQAAGLPASRLELEITESMLMQNPDEAVQLLAQLKALGVWLSIDDFGTGYSSLSYLKRFPLDTLKIDQSFVDGLPDDGDNAAIAEAILAMAKKLKFHVVAEGVENEAQAAFLQGKGCHTLQGYHFSRPLPAAEFAALVAGWRQQAQAAGIPA</sequence>
<dbReference type="PANTHER" id="PTHR44757">
    <property type="entry name" value="DIGUANYLATE CYCLASE DGCP"/>
    <property type="match status" value="1"/>
</dbReference>
<dbReference type="PANTHER" id="PTHR44757:SF2">
    <property type="entry name" value="BIOFILM ARCHITECTURE MAINTENANCE PROTEIN MBAA"/>
    <property type="match status" value="1"/>
</dbReference>